<evidence type="ECO:0000256" key="2">
    <source>
        <dbReference type="ARBA" id="ARBA00004777"/>
    </source>
</evidence>
<evidence type="ECO:0000256" key="9">
    <source>
        <dbReference type="ARBA" id="ARBA00023167"/>
    </source>
</evidence>
<gene>
    <name evidence="13" type="primary">metF</name>
    <name evidence="13" type="ORF">ICW73_02360</name>
</gene>
<keyword evidence="4" id="KW-0028">Amino-acid biosynthesis</keyword>
<dbReference type="GO" id="GO:0005829">
    <property type="term" value="C:cytosol"/>
    <property type="evidence" value="ECO:0007669"/>
    <property type="project" value="InterPro"/>
</dbReference>
<keyword evidence="9" id="KW-0486">Methionine biosynthesis</keyword>
<evidence type="ECO:0000256" key="8">
    <source>
        <dbReference type="ARBA" id="ARBA00023027"/>
    </source>
</evidence>
<keyword evidence="8" id="KW-0520">NAD</keyword>
<dbReference type="AlphaFoldDB" id="A0A7H1AZ91"/>
<keyword evidence="6 12" id="KW-0274">FAD</keyword>
<evidence type="ECO:0000256" key="4">
    <source>
        <dbReference type="ARBA" id="ARBA00022605"/>
    </source>
</evidence>
<evidence type="ECO:0000256" key="10">
    <source>
        <dbReference type="ARBA" id="ARBA00034478"/>
    </source>
</evidence>
<evidence type="ECO:0000256" key="3">
    <source>
        <dbReference type="ARBA" id="ARBA00006743"/>
    </source>
</evidence>
<evidence type="ECO:0000256" key="7">
    <source>
        <dbReference type="ARBA" id="ARBA00023002"/>
    </source>
</evidence>
<comment type="catalytic activity">
    <reaction evidence="11">
        <text>(6S)-5-methyl-5,6,7,8-tetrahydrofolate + NAD(+) = (6R)-5,10-methylene-5,6,7,8-tetrahydrofolate + NADH + H(+)</text>
        <dbReference type="Rhea" id="RHEA:19821"/>
        <dbReference type="ChEBI" id="CHEBI:15378"/>
        <dbReference type="ChEBI" id="CHEBI:15636"/>
        <dbReference type="ChEBI" id="CHEBI:18608"/>
        <dbReference type="ChEBI" id="CHEBI:57540"/>
        <dbReference type="ChEBI" id="CHEBI:57945"/>
        <dbReference type="EC" id="1.5.1.54"/>
    </reaction>
    <physiologicalReaction direction="right-to-left" evidence="11">
        <dbReference type="Rhea" id="RHEA:19823"/>
    </physiologicalReaction>
</comment>
<dbReference type="InterPro" id="IPR003171">
    <property type="entry name" value="Mehydrof_redctse-like"/>
</dbReference>
<name>A0A7H1AZ91_9GAMM</name>
<organism evidence="13 14">
    <name type="scientific">Buchnera aphidicola</name>
    <name type="common">Pentalonia nigronervosa</name>
    <dbReference type="NCBI Taxonomy" id="1309793"/>
    <lineage>
        <taxon>Bacteria</taxon>
        <taxon>Pseudomonadati</taxon>
        <taxon>Pseudomonadota</taxon>
        <taxon>Gammaproteobacteria</taxon>
        <taxon>Enterobacterales</taxon>
        <taxon>Erwiniaceae</taxon>
        <taxon>Buchnera</taxon>
    </lineage>
</organism>
<evidence type="ECO:0000313" key="14">
    <source>
        <dbReference type="Proteomes" id="UP000516346"/>
    </source>
</evidence>
<accession>A0A7H1AZ91</accession>
<evidence type="ECO:0000313" key="13">
    <source>
        <dbReference type="EMBL" id="QNS01796.1"/>
    </source>
</evidence>
<dbReference type="UniPathway" id="UPA00193"/>
<dbReference type="EMBL" id="CP061275">
    <property type="protein sequence ID" value="QNS01796.1"/>
    <property type="molecule type" value="Genomic_DNA"/>
</dbReference>
<evidence type="ECO:0000256" key="12">
    <source>
        <dbReference type="RuleBase" id="RU003862"/>
    </source>
</evidence>
<dbReference type="InterPro" id="IPR004620">
    <property type="entry name" value="MTHF_reductase_bac"/>
</dbReference>
<evidence type="ECO:0000256" key="6">
    <source>
        <dbReference type="ARBA" id="ARBA00022827"/>
    </source>
</evidence>
<dbReference type="NCBIfam" id="NF006950">
    <property type="entry name" value="PRK09432.1"/>
    <property type="match status" value="1"/>
</dbReference>
<dbReference type="GO" id="GO:0009086">
    <property type="term" value="P:methionine biosynthetic process"/>
    <property type="evidence" value="ECO:0007669"/>
    <property type="project" value="UniProtKB-KW"/>
</dbReference>
<dbReference type="Proteomes" id="UP000516346">
    <property type="component" value="Chromosome"/>
</dbReference>
<dbReference type="CDD" id="cd00537">
    <property type="entry name" value="MTHFR"/>
    <property type="match status" value="1"/>
</dbReference>
<dbReference type="Gene3D" id="3.20.20.220">
    <property type="match status" value="1"/>
</dbReference>
<keyword evidence="5 12" id="KW-0285">Flavoprotein</keyword>
<comment type="similarity">
    <text evidence="3 12">Belongs to the methylenetetrahydrofolate reductase family.</text>
</comment>
<dbReference type="Pfam" id="PF02219">
    <property type="entry name" value="MTHFR"/>
    <property type="match status" value="1"/>
</dbReference>
<dbReference type="SUPFAM" id="SSF51730">
    <property type="entry name" value="FAD-linked oxidoreductase"/>
    <property type="match status" value="1"/>
</dbReference>
<comment type="pathway">
    <text evidence="2 12">One-carbon metabolism; tetrahydrofolate interconversion.</text>
</comment>
<dbReference type="GO" id="GO:0035999">
    <property type="term" value="P:tetrahydrofolate interconversion"/>
    <property type="evidence" value="ECO:0007669"/>
    <property type="project" value="UniProtKB-UniPathway"/>
</dbReference>
<dbReference type="PANTHER" id="PTHR45754:SF3">
    <property type="entry name" value="METHYLENETETRAHYDROFOLATE REDUCTASE (NADPH)"/>
    <property type="match status" value="1"/>
</dbReference>
<dbReference type="PANTHER" id="PTHR45754">
    <property type="entry name" value="METHYLENETETRAHYDROFOLATE REDUCTASE"/>
    <property type="match status" value="1"/>
</dbReference>
<evidence type="ECO:0000256" key="11">
    <source>
        <dbReference type="ARBA" id="ARBA00048628"/>
    </source>
</evidence>
<evidence type="ECO:0000256" key="5">
    <source>
        <dbReference type="ARBA" id="ARBA00022630"/>
    </source>
</evidence>
<comment type="cofactor">
    <cofactor evidence="1 12">
        <name>FAD</name>
        <dbReference type="ChEBI" id="CHEBI:57692"/>
    </cofactor>
</comment>
<protein>
    <recommendedName>
        <fullName evidence="12">Methylenetetrahydrofolate reductase</fullName>
        <ecNumber evidence="12">1.5.1.54</ecNumber>
    </recommendedName>
</protein>
<evidence type="ECO:0000256" key="1">
    <source>
        <dbReference type="ARBA" id="ARBA00001974"/>
    </source>
</evidence>
<dbReference type="NCBIfam" id="TIGR00676">
    <property type="entry name" value="fadh2"/>
    <property type="match status" value="1"/>
</dbReference>
<keyword evidence="7 12" id="KW-0560">Oxidoreductase</keyword>
<dbReference type="InterPro" id="IPR029041">
    <property type="entry name" value="FAD-linked_oxidoreductase-like"/>
</dbReference>
<dbReference type="GO" id="GO:0106312">
    <property type="term" value="F:methylenetetrahydrofolate reductase (NADH) activity"/>
    <property type="evidence" value="ECO:0007669"/>
    <property type="project" value="UniProtKB-EC"/>
</dbReference>
<comment type="pathway">
    <text evidence="10">Amino-acid biosynthesis; L-methionine biosynthesis via de novo pathway.</text>
</comment>
<reference evidence="13 14" key="1">
    <citation type="submission" date="2020-09" db="EMBL/GenBank/DDBJ databases">
        <title>Genome sequence of the banana aphid, Pentalonia nigronervosa Coquerel (Hemiptera: Aphididae) and its symbionts.</title>
        <authorList>
            <person name="Mathers T.C."/>
            <person name="Mugford S.T."/>
            <person name="Hogenhout S.A."/>
            <person name="Tripathi L."/>
        </authorList>
    </citation>
    <scope>NUCLEOTIDE SEQUENCE [LARGE SCALE GENOMIC DNA]</scope>
    <source>
        <strain evidence="13">Ba4</strain>
    </source>
</reference>
<dbReference type="EC" id="1.5.1.54" evidence="12"/>
<sequence>MNRIQKNYQDKINQKINGFYNIIKFSFEVFPPKDLILEEKLWASICCLKELHPSFFSVTYGANSGEREKTYDITQKIRNKTHILTSPHLTCAGLTATELQKIAEYYWNHGIQSVVALRGDINSNSYKHTMYAVDLVVLLKKVANFDISVAVYPELHPESKNFESEISNFQKKIDAGANRAITQFFFNVESYLNFRDRCVKRGINVEIIPGILPIYNFQQIQRFSSMTNVCIPDWIFKVFHGLENDISIQKIVGFNIVVDLVQKLYLEGVRHFHFYTLNRSDIVYSICHLLRFKNKCMHNTFRD</sequence>
<proteinExistence type="inferred from homology"/>
<dbReference type="GO" id="GO:0071949">
    <property type="term" value="F:FAD binding"/>
    <property type="evidence" value="ECO:0007669"/>
    <property type="project" value="TreeGrafter"/>
</dbReference>